<dbReference type="EC" id="3.2.1.23" evidence="3"/>
<evidence type="ECO:0000259" key="10">
    <source>
        <dbReference type="SMART" id="SM01029"/>
    </source>
</evidence>
<dbReference type="SUPFAM" id="SSF117100">
    <property type="entry name" value="Beta-galactosidase LacA, domain 3"/>
    <property type="match status" value="1"/>
</dbReference>
<dbReference type="Pfam" id="PF13363">
    <property type="entry name" value="BetaGal_dom3"/>
    <property type="match status" value="1"/>
</dbReference>
<dbReference type="InterPro" id="IPR018954">
    <property type="entry name" value="Betagal_dom2"/>
</dbReference>
<dbReference type="Pfam" id="PF01301">
    <property type="entry name" value="Glyco_hydro_35"/>
    <property type="match status" value="1"/>
</dbReference>
<dbReference type="Pfam" id="PF13364">
    <property type="entry name" value="BetaGal_ABD2"/>
    <property type="match status" value="2"/>
</dbReference>
<evidence type="ECO:0000256" key="6">
    <source>
        <dbReference type="ARBA" id="ARBA00023180"/>
    </source>
</evidence>
<keyword evidence="12" id="KW-1185">Reference proteome</keyword>
<evidence type="ECO:0000256" key="5">
    <source>
        <dbReference type="ARBA" id="ARBA00022801"/>
    </source>
</evidence>
<feature type="domain" description="Beta-galactosidase" evidence="10">
    <location>
        <begin position="389"/>
        <end position="568"/>
    </location>
</feature>
<organism evidence="11 12">
    <name type="scientific">Amycolatopsis melonis</name>
    <dbReference type="NCBI Taxonomy" id="3156488"/>
    <lineage>
        <taxon>Bacteria</taxon>
        <taxon>Bacillati</taxon>
        <taxon>Actinomycetota</taxon>
        <taxon>Actinomycetes</taxon>
        <taxon>Pseudonocardiales</taxon>
        <taxon>Pseudonocardiaceae</taxon>
        <taxon>Amycolatopsis</taxon>
    </lineage>
</organism>
<dbReference type="InterPro" id="IPR017853">
    <property type="entry name" value="GH"/>
</dbReference>
<evidence type="ECO:0000313" key="12">
    <source>
        <dbReference type="Proteomes" id="UP001440984"/>
    </source>
</evidence>
<dbReference type="PRINTS" id="PR00742">
    <property type="entry name" value="GLHYDRLASE35"/>
</dbReference>
<dbReference type="SUPFAM" id="SSF51445">
    <property type="entry name" value="(Trans)glycosidases"/>
    <property type="match status" value="1"/>
</dbReference>
<evidence type="ECO:0000256" key="4">
    <source>
        <dbReference type="ARBA" id="ARBA00022729"/>
    </source>
</evidence>
<dbReference type="Gene3D" id="2.102.20.10">
    <property type="entry name" value="Beta-galactosidase, domain 2"/>
    <property type="match status" value="1"/>
</dbReference>
<dbReference type="Gene3D" id="3.20.20.80">
    <property type="entry name" value="Glycosidases"/>
    <property type="match status" value="1"/>
</dbReference>
<dbReference type="PANTHER" id="PTHR23421">
    <property type="entry name" value="BETA-GALACTOSIDASE RELATED"/>
    <property type="match status" value="1"/>
</dbReference>
<keyword evidence="6" id="KW-0325">Glycoprotein</keyword>
<keyword evidence="5 11" id="KW-0378">Hydrolase</keyword>
<evidence type="ECO:0000256" key="1">
    <source>
        <dbReference type="ARBA" id="ARBA00001412"/>
    </source>
</evidence>
<dbReference type="SUPFAM" id="SSF49785">
    <property type="entry name" value="Galactose-binding domain-like"/>
    <property type="match status" value="2"/>
</dbReference>
<dbReference type="SUPFAM" id="SSF51011">
    <property type="entry name" value="Glycosyl hydrolase domain"/>
    <property type="match status" value="1"/>
</dbReference>
<evidence type="ECO:0000256" key="2">
    <source>
        <dbReference type="ARBA" id="ARBA00009809"/>
    </source>
</evidence>
<reference evidence="11 12" key="1">
    <citation type="submission" date="2024-05" db="EMBL/GenBank/DDBJ databases">
        <authorList>
            <person name="Zhao H."/>
            <person name="Xu Y."/>
            <person name="Lin S."/>
            <person name="Spain J.C."/>
            <person name="Zhou N.-Y."/>
        </authorList>
    </citation>
    <scope>NUCLEOTIDE SEQUENCE [LARGE SCALE GENOMIC DNA]</scope>
    <source>
        <strain evidence="11 12">NEAU-NG30</strain>
    </source>
</reference>
<keyword evidence="4 9" id="KW-0732">Signal</keyword>
<dbReference type="InterPro" id="IPR037110">
    <property type="entry name" value="Betagal_dom2_sf"/>
</dbReference>
<dbReference type="RefSeq" id="WP_348955592.1">
    <property type="nucleotide sequence ID" value="NZ_JBDZYD010000015.1"/>
</dbReference>
<evidence type="ECO:0000256" key="8">
    <source>
        <dbReference type="RuleBase" id="RU003679"/>
    </source>
</evidence>
<proteinExistence type="inferred from homology"/>
<accession>A0ABV0LRG4</accession>
<evidence type="ECO:0000313" key="11">
    <source>
        <dbReference type="EMBL" id="MEQ0564534.1"/>
    </source>
</evidence>
<protein>
    <recommendedName>
        <fullName evidence="3">beta-galactosidase</fullName>
        <ecNumber evidence="3">3.2.1.23</ecNumber>
    </recommendedName>
</protein>
<dbReference type="InterPro" id="IPR031330">
    <property type="entry name" value="Gly_Hdrlase_35_cat"/>
</dbReference>
<evidence type="ECO:0000256" key="7">
    <source>
        <dbReference type="ARBA" id="ARBA00023295"/>
    </source>
</evidence>
<gene>
    <name evidence="11" type="ORF">ABJI51_36120</name>
</gene>
<name>A0ABV0LRG4_9PSEU</name>
<comment type="caution">
    <text evidence="11">The sequence shown here is derived from an EMBL/GenBank/DDBJ whole genome shotgun (WGS) entry which is preliminary data.</text>
</comment>
<dbReference type="InterPro" id="IPR008979">
    <property type="entry name" value="Galactose-bd-like_sf"/>
</dbReference>
<dbReference type="InterPro" id="IPR025972">
    <property type="entry name" value="BetaGal_dom3"/>
</dbReference>
<feature type="signal peptide" evidence="9">
    <location>
        <begin position="1"/>
        <end position="23"/>
    </location>
</feature>
<comment type="similarity">
    <text evidence="2 8">Belongs to the glycosyl hydrolase 35 family.</text>
</comment>
<dbReference type="GO" id="GO:0004565">
    <property type="term" value="F:beta-galactosidase activity"/>
    <property type="evidence" value="ECO:0007669"/>
    <property type="project" value="UniProtKB-EC"/>
</dbReference>
<evidence type="ECO:0000256" key="9">
    <source>
        <dbReference type="SAM" id="SignalP"/>
    </source>
</evidence>
<dbReference type="Gene3D" id="2.60.120.260">
    <property type="entry name" value="Galactose-binding domain-like"/>
    <property type="match status" value="2"/>
</dbReference>
<dbReference type="EMBL" id="JBDZYD010000015">
    <property type="protein sequence ID" value="MEQ0564534.1"/>
    <property type="molecule type" value="Genomic_DNA"/>
</dbReference>
<sequence>MRRRLLALALALATAAGASSAPAAQATPPAKHRITFDKYSLMLDGQRQFLWSGEFHPFRLPSPDLWRDVLQKMKASGYSAVSIYFDWNYHSPAPGVYDFAGVRDMDKVLGLAAEAGLYVIARPGPYINAEVTGGGFPGWLSTQDGTARSDAPDYLAAADEWLTQIDRIIARHQYLDGRGSVVLYQIENELAATGVSQQNYIAHLYDKVRADGIGVPIFHNDRGRNGIWVPPDSGVPGTVPGKVDLYAWDTYPGGTCRPDATPGTPNNAPDWGLYGPGGAKGGASASPNTPGFTAEFGGGWFDYWGSNGTYPCTAVRQGPGYERVFYGTNIANGLTIQNFYMTFGGTSWGWLPAPVVYSSYDYGAAIDEARQLRPKAAAMKELGYFLQAVPPITKQDKADPVTPSSTAVKVYHNVNPDTQTHFYLPVHNPSKATTDDAFTFAVSTSDGAYTVPQAGTLRLNGQDAKHLVANFDLAGQHLVYSTSEIMTSTGSTVLLHGRPGEDGETTLRYPREPKVEVLSGNVTSTWDATRGDLRLNYVHNGLSRVRISGGDRPPVTLLLADSTTADTFWRLDTGAGPVLVRGPALLRTARSLGGLLALTGDTAQAGDLEVWGPGTFLLWNGRPVPSHRTSSGSLLTQLPGPAAVPLPQLTGWKQAPGSPESAVAYDDRGWTPAAKTTTASTTPPPAGQPVLTADDYGFHTGDVWYRGHASGPVPAELSLTYGAGGAGMLQAWLDGRYLGQHVLPSALAAPPTSGTATFAVPEELRGDGDHVLSVMVRNNGHNEDGGVNDAHKEGRGLISTSLTGAAWKIRGGVPDPVRGPLNNGGLDGERAGWSLPGYPDARWAAAQVPAATAAPGTTWYRTTFTLDVPKGHDASLGLTIGDPAKPRSGGHYRALVFLNGWNLGQYIADVGPQHTFVLPDGILNPDGRNTLALAVTSDGGDGNGLETVSLTNLGTVRGGVPVHPVTSPGYHRCGRLLTRRDRSRSPWPGAG</sequence>
<dbReference type="InterPro" id="IPR001944">
    <property type="entry name" value="Glycoside_Hdrlase_35"/>
</dbReference>
<dbReference type="Pfam" id="PF10435">
    <property type="entry name" value="BetaGal_dom2"/>
    <property type="match status" value="1"/>
</dbReference>
<comment type="catalytic activity">
    <reaction evidence="1">
        <text>Hydrolysis of terminal non-reducing beta-D-galactose residues in beta-D-galactosides.</text>
        <dbReference type="EC" id="3.2.1.23"/>
    </reaction>
</comment>
<dbReference type="SMART" id="SM01029">
    <property type="entry name" value="BetaGal_dom2"/>
    <property type="match status" value="1"/>
</dbReference>
<dbReference type="Proteomes" id="UP001440984">
    <property type="component" value="Unassembled WGS sequence"/>
</dbReference>
<dbReference type="InterPro" id="IPR025300">
    <property type="entry name" value="BetaGal_jelly_roll_dom"/>
</dbReference>
<feature type="chain" id="PRO_5046081863" description="beta-galactosidase" evidence="9">
    <location>
        <begin position="24"/>
        <end position="991"/>
    </location>
</feature>
<keyword evidence="7 11" id="KW-0326">Glycosidase</keyword>
<evidence type="ECO:0000256" key="3">
    <source>
        <dbReference type="ARBA" id="ARBA00012756"/>
    </source>
</evidence>
<dbReference type="InterPro" id="IPR036833">
    <property type="entry name" value="BetaGal_dom3_sf"/>
</dbReference>